<dbReference type="AlphaFoldDB" id="Q2J5Q5"/>
<dbReference type="GO" id="GO:0016779">
    <property type="term" value="F:nucleotidyltransferase activity"/>
    <property type="evidence" value="ECO:0007669"/>
    <property type="project" value="UniProtKB-KW"/>
</dbReference>
<dbReference type="SMART" id="SM00852">
    <property type="entry name" value="MoCF_biosynth"/>
    <property type="match status" value="1"/>
</dbReference>
<dbReference type="STRING" id="106370.Francci3_4037"/>
<gene>
    <name evidence="4" type="ordered locus">Francci3_4037</name>
</gene>
<keyword evidence="5" id="KW-1185">Reference proteome</keyword>
<evidence type="ECO:0000256" key="1">
    <source>
        <dbReference type="ARBA" id="ARBA00005046"/>
    </source>
</evidence>
<keyword evidence="2" id="KW-0501">Molybdenum cofactor biosynthesis</keyword>
<feature type="domain" description="MoaB/Mog" evidence="3">
    <location>
        <begin position="14"/>
        <end position="157"/>
    </location>
</feature>
<dbReference type="RefSeq" id="WP_011438407.1">
    <property type="nucleotide sequence ID" value="NC_007777.1"/>
</dbReference>
<dbReference type="HOGENOM" id="CLU_077358_4_1_11"/>
<evidence type="ECO:0000313" key="4">
    <source>
        <dbReference type="EMBL" id="ABD13387.1"/>
    </source>
</evidence>
<keyword evidence="4" id="KW-0548">Nucleotidyltransferase</keyword>
<dbReference type="eggNOG" id="COG0521">
    <property type="taxonomic scope" value="Bacteria"/>
</dbReference>
<dbReference type="PANTHER" id="PTHR43764:SF1">
    <property type="entry name" value="MOLYBDOPTERIN MOLYBDOTRANSFERASE"/>
    <property type="match status" value="1"/>
</dbReference>
<dbReference type="PhylomeDB" id="Q2J5Q5"/>
<proteinExistence type="predicted"/>
<dbReference type="SUPFAM" id="SSF53218">
    <property type="entry name" value="Molybdenum cofactor biosynthesis proteins"/>
    <property type="match status" value="1"/>
</dbReference>
<evidence type="ECO:0000256" key="2">
    <source>
        <dbReference type="ARBA" id="ARBA00023150"/>
    </source>
</evidence>
<name>Q2J5Q5_FRACC</name>
<dbReference type="InterPro" id="IPR051920">
    <property type="entry name" value="MPT_Adenylyltrnsfr/MoaC-Rel"/>
</dbReference>
<protein>
    <submittedName>
        <fullName evidence="4">Molybdopterin adenylyltransferase</fullName>
    </submittedName>
</protein>
<dbReference type="GO" id="GO:0006777">
    <property type="term" value="P:Mo-molybdopterin cofactor biosynthetic process"/>
    <property type="evidence" value="ECO:0007669"/>
    <property type="project" value="UniProtKB-KW"/>
</dbReference>
<dbReference type="Gene3D" id="3.40.980.10">
    <property type="entry name" value="MoaB/Mog-like domain"/>
    <property type="match status" value="1"/>
</dbReference>
<comment type="pathway">
    <text evidence="1">Cofactor biosynthesis; molybdopterin biosynthesis.</text>
</comment>
<dbReference type="CDD" id="cd00886">
    <property type="entry name" value="MogA_MoaB"/>
    <property type="match status" value="1"/>
</dbReference>
<dbReference type="Proteomes" id="UP000001937">
    <property type="component" value="Chromosome"/>
</dbReference>
<accession>Q2J5Q5</accession>
<dbReference type="EMBL" id="CP000249">
    <property type="protein sequence ID" value="ABD13387.1"/>
    <property type="molecule type" value="Genomic_DNA"/>
</dbReference>
<dbReference type="PANTHER" id="PTHR43764">
    <property type="entry name" value="MOLYBDENUM COFACTOR BIOSYNTHESIS"/>
    <property type="match status" value="1"/>
</dbReference>
<dbReference type="OrthoDB" id="9794429at2"/>
<dbReference type="NCBIfam" id="TIGR00177">
    <property type="entry name" value="molyb_syn"/>
    <property type="match status" value="1"/>
</dbReference>
<evidence type="ECO:0000259" key="3">
    <source>
        <dbReference type="SMART" id="SM00852"/>
    </source>
</evidence>
<dbReference type="InterPro" id="IPR036425">
    <property type="entry name" value="MoaB/Mog-like_dom_sf"/>
</dbReference>
<keyword evidence="4" id="KW-0808">Transferase</keyword>
<dbReference type="Pfam" id="PF00994">
    <property type="entry name" value="MoCF_biosynth"/>
    <property type="match status" value="1"/>
</dbReference>
<reference evidence="4 5" key="1">
    <citation type="journal article" date="2007" name="Genome Res.">
        <title>Genome characteristics of facultatively symbiotic Frankia sp. strains reflect host range and host plant biogeography.</title>
        <authorList>
            <person name="Normand P."/>
            <person name="Lapierre P."/>
            <person name="Tisa L.S."/>
            <person name="Gogarten J.P."/>
            <person name="Alloisio N."/>
            <person name="Bagnarol E."/>
            <person name="Bassi C.A."/>
            <person name="Berry A.M."/>
            <person name="Bickhart D.M."/>
            <person name="Choisne N."/>
            <person name="Couloux A."/>
            <person name="Cournoyer B."/>
            <person name="Cruveiller S."/>
            <person name="Daubin V."/>
            <person name="Demange N."/>
            <person name="Francino M.P."/>
            <person name="Goltsman E."/>
            <person name="Huang Y."/>
            <person name="Kopp O.R."/>
            <person name="Labarre L."/>
            <person name="Lapidus A."/>
            <person name="Lavire C."/>
            <person name="Marechal J."/>
            <person name="Martinez M."/>
            <person name="Mastronunzio J.E."/>
            <person name="Mullin B.C."/>
            <person name="Niemann J."/>
            <person name="Pujic P."/>
            <person name="Rawnsley T."/>
            <person name="Rouy Z."/>
            <person name="Schenowitz C."/>
            <person name="Sellstedt A."/>
            <person name="Tavares F."/>
            <person name="Tomkins J.P."/>
            <person name="Vallenet D."/>
            <person name="Valverde C."/>
            <person name="Wall L.G."/>
            <person name="Wang Y."/>
            <person name="Medigue C."/>
            <person name="Benson D.R."/>
        </authorList>
    </citation>
    <scope>NUCLEOTIDE SEQUENCE [LARGE SCALE GENOMIC DNA]</scope>
    <source>
        <strain evidence="5">DSM 45818 / CECT 9043 / CcI3</strain>
    </source>
</reference>
<sequence>MSGRRHLPAGARARVITVSDRAYRGIYADRSGPLLVAGLVELGFEVGAATIVPDGRDEIVAALRSAVADGVDLVVSTGGTGLGPRDVTPEATREVIERAVPGLAEALRAAGRETVPAAMLSRGLVGTVAATLVVNLPGSTGGVRDGLGVLAGVVGHAVAQLRGADDHGHPAAGSAGPAAAVDAAAVDAAAVDAVDAG</sequence>
<dbReference type="KEGG" id="fra:Francci3_4037"/>
<organism evidence="4 5">
    <name type="scientific">Frankia casuarinae (strain DSM 45818 / CECT 9043 / HFP020203 / CcI3)</name>
    <dbReference type="NCBI Taxonomy" id="106370"/>
    <lineage>
        <taxon>Bacteria</taxon>
        <taxon>Bacillati</taxon>
        <taxon>Actinomycetota</taxon>
        <taxon>Actinomycetes</taxon>
        <taxon>Frankiales</taxon>
        <taxon>Frankiaceae</taxon>
        <taxon>Frankia</taxon>
    </lineage>
</organism>
<evidence type="ECO:0000313" key="5">
    <source>
        <dbReference type="Proteomes" id="UP000001937"/>
    </source>
</evidence>
<dbReference type="InterPro" id="IPR001453">
    <property type="entry name" value="MoaB/Mog_dom"/>
</dbReference>